<protein>
    <submittedName>
        <fullName evidence="1">Uncharacterized protein</fullName>
    </submittedName>
</protein>
<proteinExistence type="predicted"/>
<evidence type="ECO:0000313" key="2">
    <source>
        <dbReference type="Proteomes" id="UP001143856"/>
    </source>
</evidence>
<accession>A0ACC1MVB7</accession>
<name>A0ACC1MVB7_9PEZI</name>
<dbReference type="EMBL" id="JAPDGR010003629">
    <property type="protein sequence ID" value="KAJ2970546.1"/>
    <property type="molecule type" value="Genomic_DNA"/>
</dbReference>
<reference evidence="1" key="1">
    <citation type="submission" date="2022-10" db="EMBL/GenBank/DDBJ databases">
        <title>Genome Sequence of Xylaria curta.</title>
        <authorList>
            <person name="Buettner E."/>
        </authorList>
    </citation>
    <scope>NUCLEOTIDE SEQUENCE</scope>
    <source>
        <strain evidence="1">Babe10</strain>
    </source>
</reference>
<gene>
    <name evidence="1" type="ORF">NUW58_g9662</name>
</gene>
<keyword evidence="2" id="KW-1185">Reference proteome</keyword>
<organism evidence="1 2">
    <name type="scientific">Xylaria curta</name>
    <dbReference type="NCBI Taxonomy" id="42375"/>
    <lineage>
        <taxon>Eukaryota</taxon>
        <taxon>Fungi</taxon>
        <taxon>Dikarya</taxon>
        <taxon>Ascomycota</taxon>
        <taxon>Pezizomycotina</taxon>
        <taxon>Sordariomycetes</taxon>
        <taxon>Xylariomycetidae</taxon>
        <taxon>Xylariales</taxon>
        <taxon>Xylariaceae</taxon>
        <taxon>Xylaria</taxon>
    </lineage>
</organism>
<sequence length="229" mass="24394">MNGADDDAAAMAAAMGFSSFGAQKPNKRRKFNPSTDAFIAPTSLPASMSASNSTLPFHRYSDNQVATAGSNTVPLGLRKKNVDEIDLDGDEDEESRPLGGQAAQRITADDAEEDPKPQYLDTSRPSAPIVADPAHDLLSKIDAIVGSSADAYTSPHPSSSVVGGGYPSQGGRGGRQRNTVRDGRSGTKWWEGYYDPAFITNPWDKLEKANGLEPRGAWVSWEEAKAAHA</sequence>
<dbReference type="Proteomes" id="UP001143856">
    <property type="component" value="Unassembled WGS sequence"/>
</dbReference>
<comment type="caution">
    <text evidence="1">The sequence shown here is derived from an EMBL/GenBank/DDBJ whole genome shotgun (WGS) entry which is preliminary data.</text>
</comment>
<evidence type="ECO:0000313" key="1">
    <source>
        <dbReference type="EMBL" id="KAJ2970546.1"/>
    </source>
</evidence>